<dbReference type="AlphaFoldDB" id="A0A9X3MV30"/>
<dbReference type="Proteomes" id="UP001149140">
    <property type="component" value="Unassembled WGS sequence"/>
</dbReference>
<evidence type="ECO:0000256" key="10">
    <source>
        <dbReference type="ARBA" id="ARBA00022989"/>
    </source>
</evidence>
<keyword evidence="8 14" id="KW-0418">Kinase</keyword>
<comment type="caution">
    <text evidence="14">The sequence shown here is derived from an EMBL/GenBank/DDBJ whole genome shotgun (WGS) entry which is preliminary data.</text>
</comment>
<keyword evidence="12" id="KW-0472">Membrane</keyword>
<evidence type="ECO:0000256" key="5">
    <source>
        <dbReference type="ARBA" id="ARBA00022679"/>
    </source>
</evidence>
<dbReference type="Pfam" id="PF07730">
    <property type="entry name" value="HisKA_3"/>
    <property type="match status" value="1"/>
</dbReference>
<dbReference type="GO" id="GO:0016020">
    <property type="term" value="C:membrane"/>
    <property type="evidence" value="ECO:0007669"/>
    <property type="project" value="UniProtKB-SubCell"/>
</dbReference>
<keyword evidence="15" id="KW-1185">Reference proteome</keyword>
<dbReference type="SUPFAM" id="SSF55874">
    <property type="entry name" value="ATPase domain of HSP90 chaperone/DNA topoisomerase II/histidine kinase"/>
    <property type="match status" value="1"/>
</dbReference>
<comment type="catalytic activity">
    <reaction evidence="1">
        <text>ATP + protein L-histidine = ADP + protein N-phospho-L-histidine.</text>
        <dbReference type="EC" id="2.7.13.3"/>
    </reaction>
</comment>
<dbReference type="EC" id="2.7.13.3" evidence="3"/>
<comment type="subcellular location">
    <subcellularLocation>
        <location evidence="2">Membrane</location>
    </subcellularLocation>
</comment>
<dbReference type="SUPFAM" id="SSF158472">
    <property type="entry name" value="HAMP domain-like"/>
    <property type="match status" value="1"/>
</dbReference>
<dbReference type="Pfam" id="PF02518">
    <property type="entry name" value="HATPase_c"/>
    <property type="match status" value="1"/>
</dbReference>
<evidence type="ECO:0000259" key="13">
    <source>
        <dbReference type="PROSITE" id="PS50885"/>
    </source>
</evidence>
<dbReference type="InterPro" id="IPR003594">
    <property type="entry name" value="HATPase_dom"/>
</dbReference>
<accession>A0A9X3MV30</accession>
<reference evidence="14" key="1">
    <citation type="submission" date="2022-10" db="EMBL/GenBank/DDBJ databases">
        <title>The WGS of Solirubrobacter ginsenosidimutans DSM 21036.</title>
        <authorList>
            <person name="Jiang Z."/>
        </authorList>
    </citation>
    <scope>NUCLEOTIDE SEQUENCE</scope>
    <source>
        <strain evidence="14">DSM 21036</strain>
    </source>
</reference>
<keyword evidence="4" id="KW-0597">Phosphoprotein</keyword>
<dbReference type="EMBL" id="JAPDOD010000023">
    <property type="protein sequence ID" value="MDA0163164.1"/>
    <property type="molecule type" value="Genomic_DNA"/>
</dbReference>
<feature type="transmembrane region" description="Helical" evidence="12">
    <location>
        <begin position="45"/>
        <end position="63"/>
    </location>
</feature>
<dbReference type="Pfam" id="PF00672">
    <property type="entry name" value="HAMP"/>
    <property type="match status" value="1"/>
</dbReference>
<evidence type="ECO:0000256" key="6">
    <source>
        <dbReference type="ARBA" id="ARBA00022692"/>
    </source>
</evidence>
<sequence>MLAPSRGPALFWRLAIGNAAVLAAACTITALVFSPKAQDVALRELSIFIGGLALMLAVNLLLLRRALAPLRQLTAFARRIDPLEPGHRLDVAGGDSDAAELAAAFNEMLERLEVERRDSVARALAAQEGERLRVAQELHDGVGQSLTGVVLQLGRAARDMPEPDRERVLEAQETARDSLEEVRRIARMLRPEALDDLGLASALHVLGERVAEHSELDVDVHVQPGLPDFGEDAELVVYRVAQEALTNVARHAHANRAQVRLELSGGRPLLEIEDDGRGFARNGSEGGGVRGMRERAVLIGATLRLSRSDLGGARVTLELPAT</sequence>
<dbReference type="InterPro" id="IPR011712">
    <property type="entry name" value="Sig_transdc_His_kin_sub3_dim/P"/>
</dbReference>
<evidence type="ECO:0000256" key="7">
    <source>
        <dbReference type="ARBA" id="ARBA00022741"/>
    </source>
</evidence>
<evidence type="ECO:0000256" key="11">
    <source>
        <dbReference type="ARBA" id="ARBA00023012"/>
    </source>
</evidence>
<dbReference type="InterPro" id="IPR003660">
    <property type="entry name" value="HAMP_dom"/>
</dbReference>
<dbReference type="PROSITE" id="PS51257">
    <property type="entry name" value="PROKAR_LIPOPROTEIN"/>
    <property type="match status" value="1"/>
</dbReference>
<evidence type="ECO:0000256" key="12">
    <source>
        <dbReference type="SAM" id="Phobius"/>
    </source>
</evidence>
<keyword evidence="10 12" id="KW-1133">Transmembrane helix</keyword>
<evidence type="ECO:0000256" key="3">
    <source>
        <dbReference type="ARBA" id="ARBA00012438"/>
    </source>
</evidence>
<organism evidence="14 15">
    <name type="scientific">Solirubrobacter ginsenosidimutans</name>
    <dbReference type="NCBI Taxonomy" id="490573"/>
    <lineage>
        <taxon>Bacteria</taxon>
        <taxon>Bacillati</taxon>
        <taxon>Actinomycetota</taxon>
        <taxon>Thermoleophilia</taxon>
        <taxon>Solirubrobacterales</taxon>
        <taxon>Solirubrobacteraceae</taxon>
        <taxon>Solirubrobacter</taxon>
    </lineage>
</organism>
<name>A0A9X3MV30_9ACTN</name>
<dbReference type="GO" id="GO:0000155">
    <property type="term" value="F:phosphorelay sensor kinase activity"/>
    <property type="evidence" value="ECO:0007669"/>
    <property type="project" value="InterPro"/>
</dbReference>
<feature type="transmembrane region" description="Helical" evidence="12">
    <location>
        <begin position="12"/>
        <end position="33"/>
    </location>
</feature>
<feature type="domain" description="HAMP" evidence="13">
    <location>
        <begin position="64"/>
        <end position="117"/>
    </location>
</feature>
<dbReference type="GO" id="GO:0046983">
    <property type="term" value="F:protein dimerization activity"/>
    <property type="evidence" value="ECO:0007669"/>
    <property type="project" value="InterPro"/>
</dbReference>
<evidence type="ECO:0000313" key="14">
    <source>
        <dbReference type="EMBL" id="MDA0163164.1"/>
    </source>
</evidence>
<evidence type="ECO:0000313" key="15">
    <source>
        <dbReference type="Proteomes" id="UP001149140"/>
    </source>
</evidence>
<keyword evidence="6 12" id="KW-0812">Transmembrane</keyword>
<dbReference type="PROSITE" id="PS50885">
    <property type="entry name" value="HAMP"/>
    <property type="match status" value="1"/>
</dbReference>
<evidence type="ECO:0000256" key="1">
    <source>
        <dbReference type="ARBA" id="ARBA00000085"/>
    </source>
</evidence>
<dbReference type="SMART" id="SM00304">
    <property type="entry name" value="HAMP"/>
    <property type="match status" value="1"/>
</dbReference>
<dbReference type="Gene3D" id="1.20.5.1930">
    <property type="match status" value="1"/>
</dbReference>
<keyword evidence="7" id="KW-0547">Nucleotide-binding</keyword>
<evidence type="ECO:0000256" key="4">
    <source>
        <dbReference type="ARBA" id="ARBA00022553"/>
    </source>
</evidence>
<dbReference type="CDD" id="cd16917">
    <property type="entry name" value="HATPase_UhpB-NarQ-NarX-like"/>
    <property type="match status" value="1"/>
</dbReference>
<keyword evidence="11" id="KW-0902">Two-component regulatory system</keyword>
<keyword evidence="5" id="KW-0808">Transferase</keyword>
<dbReference type="PANTHER" id="PTHR24421:SF10">
    <property type="entry name" value="NITRATE_NITRITE SENSOR PROTEIN NARQ"/>
    <property type="match status" value="1"/>
</dbReference>
<proteinExistence type="predicted"/>
<dbReference type="Gene3D" id="6.10.340.10">
    <property type="match status" value="1"/>
</dbReference>
<dbReference type="Gene3D" id="3.30.565.10">
    <property type="entry name" value="Histidine kinase-like ATPase, C-terminal domain"/>
    <property type="match status" value="1"/>
</dbReference>
<dbReference type="PANTHER" id="PTHR24421">
    <property type="entry name" value="NITRATE/NITRITE SENSOR PROTEIN NARX-RELATED"/>
    <property type="match status" value="1"/>
</dbReference>
<keyword evidence="9" id="KW-0067">ATP-binding</keyword>
<evidence type="ECO:0000256" key="9">
    <source>
        <dbReference type="ARBA" id="ARBA00022840"/>
    </source>
</evidence>
<evidence type="ECO:0000256" key="8">
    <source>
        <dbReference type="ARBA" id="ARBA00022777"/>
    </source>
</evidence>
<dbReference type="RefSeq" id="WP_270042407.1">
    <property type="nucleotide sequence ID" value="NZ_JAPDOD010000023.1"/>
</dbReference>
<evidence type="ECO:0000256" key="2">
    <source>
        <dbReference type="ARBA" id="ARBA00004370"/>
    </source>
</evidence>
<protein>
    <recommendedName>
        <fullName evidence="3">histidine kinase</fullName>
        <ecNumber evidence="3">2.7.13.3</ecNumber>
    </recommendedName>
</protein>
<dbReference type="InterPro" id="IPR036890">
    <property type="entry name" value="HATPase_C_sf"/>
</dbReference>
<gene>
    <name evidence="14" type="ORF">OM076_23020</name>
</gene>
<dbReference type="InterPro" id="IPR050482">
    <property type="entry name" value="Sensor_HK_TwoCompSys"/>
</dbReference>
<dbReference type="SMART" id="SM00387">
    <property type="entry name" value="HATPase_c"/>
    <property type="match status" value="1"/>
</dbReference>
<dbReference type="GO" id="GO:0005524">
    <property type="term" value="F:ATP binding"/>
    <property type="evidence" value="ECO:0007669"/>
    <property type="project" value="UniProtKB-KW"/>
</dbReference>